<reference evidence="8 9" key="1">
    <citation type="submission" date="2021-04" db="EMBL/GenBank/DDBJ databases">
        <title>Molecular and phenotypic characterization and identification of bacterial isolates recovered from the Anatolian ground squirrels (Spermophilus xanthoprymnus) and which have the potential to form a new species in the Campylobacter genus.</title>
        <authorList>
            <person name="Aydin F."/>
            <person name="Abay S."/>
            <person name="Kayman T."/>
            <person name="Karakaya E."/>
            <person name="Mustak H.K."/>
            <person name="Mustak I.B."/>
            <person name="Bilgin N."/>
            <person name="Duzler A."/>
            <person name="Sahin O."/>
            <person name="Guran O."/>
            <person name="Saticioglu I.B."/>
        </authorList>
    </citation>
    <scope>NUCLEOTIDE SEQUENCE [LARGE SCALE GENOMIC DNA]</scope>
    <source>
        <strain evidence="9">faydin-G24</strain>
    </source>
</reference>
<comment type="caution">
    <text evidence="8">The sequence shown here is derived from an EMBL/GenBank/DDBJ whole genome shotgun (WGS) entry which is preliminary data.</text>
</comment>
<comment type="similarity">
    <text evidence="1 5">Belongs to the FlgD family.</text>
</comment>
<keyword evidence="9" id="KW-1185">Reference proteome</keyword>
<evidence type="ECO:0000313" key="9">
    <source>
        <dbReference type="Proteomes" id="UP000682951"/>
    </source>
</evidence>
<dbReference type="Pfam" id="PF03963">
    <property type="entry name" value="FlgD"/>
    <property type="match status" value="1"/>
</dbReference>
<evidence type="ECO:0000256" key="5">
    <source>
        <dbReference type="RuleBase" id="RU362076"/>
    </source>
</evidence>
<feature type="compositionally biased region" description="Polar residues" evidence="6">
    <location>
        <begin position="1"/>
        <end position="14"/>
    </location>
</feature>
<dbReference type="InterPro" id="IPR025965">
    <property type="entry name" value="FlgD/Vpr_Ig-like"/>
</dbReference>
<keyword evidence="8" id="KW-0966">Cell projection</keyword>
<gene>
    <name evidence="8" type="ORF">KDD93_07750</name>
</gene>
<dbReference type="Proteomes" id="UP000682951">
    <property type="component" value="Unassembled WGS sequence"/>
</dbReference>
<dbReference type="Gene3D" id="2.30.30.910">
    <property type="match status" value="1"/>
</dbReference>
<dbReference type="Gene3D" id="2.60.40.4070">
    <property type="match status" value="1"/>
</dbReference>
<organism evidence="8 9">
    <name type="scientific">Campylobacter anatolicus</name>
    <dbReference type="NCBI Taxonomy" id="2829105"/>
    <lineage>
        <taxon>Bacteria</taxon>
        <taxon>Pseudomonadati</taxon>
        <taxon>Campylobacterota</taxon>
        <taxon>Epsilonproteobacteria</taxon>
        <taxon>Campylobacterales</taxon>
        <taxon>Campylobacteraceae</taxon>
        <taxon>Campylobacter</taxon>
    </lineage>
</organism>
<keyword evidence="8" id="KW-0969">Cilium</keyword>
<feature type="region of interest" description="Disordered" evidence="6">
    <location>
        <begin position="1"/>
        <end position="34"/>
    </location>
</feature>
<feature type="domain" description="FlgD/Vpr Ig-like" evidence="7">
    <location>
        <begin position="112"/>
        <end position="190"/>
    </location>
</feature>
<dbReference type="InterPro" id="IPR005648">
    <property type="entry name" value="FlgD"/>
</dbReference>
<keyword evidence="8" id="KW-0282">Flagellum</keyword>
<evidence type="ECO:0000259" key="7">
    <source>
        <dbReference type="Pfam" id="PF13860"/>
    </source>
</evidence>
<evidence type="ECO:0000256" key="4">
    <source>
        <dbReference type="ARBA" id="ARBA00024746"/>
    </source>
</evidence>
<comment type="function">
    <text evidence="4 5">Required for flagellar hook formation. May act as a scaffolding protein.</text>
</comment>
<evidence type="ECO:0000313" key="8">
    <source>
        <dbReference type="EMBL" id="MBR8464455.1"/>
    </source>
</evidence>
<dbReference type="EMBL" id="JAGSSW010000008">
    <property type="protein sequence ID" value="MBR8464455.1"/>
    <property type="molecule type" value="Genomic_DNA"/>
</dbReference>
<dbReference type="RefSeq" id="WP_212142337.1">
    <property type="nucleotide sequence ID" value="NZ_JAGSSW010000008.1"/>
</dbReference>
<name>A0ABS5HJL8_9BACT</name>
<feature type="compositionally biased region" description="Basic and acidic residues" evidence="6">
    <location>
        <begin position="15"/>
        <end position="25"/>
    </location>
</feature>
<dbReference type="Pfam" id="PF13860">
    <property type="entry name" value="FlgD_ig"/>
    <property type="match status" value="1"/>
</dbReference>
<evidence type="ECO:0000256" key="2">
    <source>
        <dbReference type="ARBA" id="ARBA00016013"/>
    </source>
</evidence>
<dbReference type="NCBIfam" id="NF009452">
    <property type="entry name" value="PRK12812.1"/>
    <property type="match status" value="1"/>
</dbReference>
<evidence type="ECO:0000256" key="1">
    <source>
        <dbReference type="ARBA" id="ARBA00010577"/>
    </source>
</evidence>
<sequence length="242" mass="26276">MATSTSDIQSQFTSEKLKAAQDAKKATKANGTNPSAQLDKDAFLKLLLVELQYQDPTSPMDTEKMLTQTSQLATLEMQENTNSTMKELVGQLKTTSSMYSLAALGKMASIGSNSITTTDSTKDVTLAMYFPNAVKNGTLQIKDTKNQVVKTMELKDLAQGVQKVVWDLKDDNGNKLPNGSYSVTATYTGTDGKSYTTQIGNYPVEAVKFVDGKAQVKIAGEYVSIDKIAEFYDMPSTSLSHS</sequence>
<evidence type="ECO:0000256" key="3">
    <source>
        <dbReference type="ARBA" id="ARBA00022795"/>
    </source>
</evidence>
<protein>
    <recommendedName>
        <fullName evidence="2 5">Basal-body rod modification protein FlgD</fullName>
    </recommendedName>
</protein>
<accession>A0ABS5HJL8</accession>
<evidence type="ECO:0000256" key="6">
    <source>
        <dbReference type="SAM" id="MobiDB-lite"/>
    </source>
</evidence>
<keyword evidence="3 5" id="KW-1005">Bacterial flagellum biogenesis</keyword>
<proteinExistence type="inferred from homology"/>